<evidence type="ECO:0000313" key="2">
    <source>
        <dbReference type="EMBL" id="GAF67404.1"/>
    </source>
</evidence>
<evidence type="ECO:0000259" key="1">
    <source>
        <dbReference type="Pfam" id="PF07238"/>
    </source>
</evidence>
<dbReference type="Gene3D" id="2.40.10.220">
    <property type="entry name" value="predicted glycosyltransferase like domains"/>
    <property type="match status" value="1"/>
</dbReference>
<dbReference type="EMBL" id="BARS01006252">
    <property type="protein sequence ID" value="GAF67404.1"/>
    <property type="molecule type" value="Genomic_DNA"/>
</dbReference>
<accession>X0REQ0</accession>
<gene>
    <name evidence="2" type="ORF">S01H1_12214</name>
</gene>
<reference evidence="2" key="1">
    <citation type="journal article" date="2014" name="Front. Microbiol.">
        <title>High frequency of phylogenetically diverse reductive dehalogenase-homologous genes in deep subseafloor sedimentary metagenomes.</title>
        <authorList>
            <person name="Kawai M."/>
            <person name="Futagami T."/>
            <person name="Toyoda A."/>
            <person name="Takaki Y."/>
            <person name="Nishi S."/>
            <person name="Hori S."/>
            <person name="Arai W."/>
            <person name="Tsubouchi T."/>
            <person name="Morono Y."/>
            <person name="Uchiyama I."/>
            <person name="Ito T."/>
            <person name="Fujiyama A."/>
            <person name="Inagaki F."/>
            <person name="Takami H."/>
        </authorList>
    </citation>
    <scope>NUCLEOTIDE SEQUENCE</scope>
    <source>
        <strain evidence="2">Expedition CK06-06</strain>
    </source>
</reference>
<comment type="caution">
    <text evidence="2">The sequence shown here is derived from an EMBL/GenBank/DDBJ whole genome shotgun (WGS) entry which is preliminary data.</text>
</comment>
<organism evidence="2">
    <name type="scientific">marine sediment metagenome</name>
    <dbReference type="NCBI Taxonomy" id="412755"/>
    <lineage>
        <taxon>unclassified sequences</taxon>
        <taxon>metagenomes</taxon>
        <taxon>ecological metagenomes</taxon>
    </lineage>
</organism>
<dbReference type="Pfam" id="PF07238">
    <property type="entry name" value="PilZ"/>
    <property type="match status" value="1"/>
</dbReference>
<sequence length="111" mass="12494">MSDRDLESVREKRSSRRIRSLNLTSYTPRKGEEQQYIVSIGRTLDVSEGGVKVETHRKLADGTELEMDIAIEDRIITAKGEVVHTEELKNGLFGTGIQFTAISDEDRGSLR</sequence>
<protein>
    <recommendedName>
        <fullName evidence="1">PilZ domain-containing protein</fullName>
    </recommendedName>
</protein>
<dbReference type="InterPro" id="IPR009875">
    <property type="entry name" value="PilZ_domain"/>
</dbReference>
<dbReference type="SUPFAM" id="SSF141371">
    <property type="entry name" value="PilZ domain-like"/>
    <property type="match status" value="1"/>
</dbReference>
<name>X0REQ0_9ZZZZ</name>
<dbReference type="AlphaFoldDB" id="X0REQ0"/>
<dbReference type="GO" id="GO:0035438">
    <property type="term" value="F:cyclic-di-GMP binding"/>
    <property type="evidence" value="ECO:0007669"/>
    <property type="project" value="InterPro"/>
</dbReference>
<proteinExistence type="predicted"/>
<feature type="domain" description="PilZ" evidence="1">
    <location>
        <begin position="12"/>
        <end position="110"/>
    </location>
</feature>